<dbReference type="Gene3D" id="3.40.50.1000">
    <property type="entry name" value="HAD superfamily/HAD-like"/>
    <property type="match status" value="1"/>
</dbReference>
<dbReference type="Gene3D" id="3.30.70.100">
    <property type="match status" value="2"/>
</dbReference>
<keyword evidence="5 9" id="KW-0479">Metal-binding</keyword>
<dbReference type="GO" id="GO:0016887">
    <property type="term" value="F:ATP hydrolysis activity"/>
    <property type="evidence" value="ECO:0007669"/>
    <property type="project" value="InterPro"/>
</dbReference>
<dbReference type="GO" id="GO:0005524">
    <property type="term" value="F:ATP binding"/>
    <property type="evidence" value="ECO:0007669"/>
    <property type="project" value="UniProtKB-UniRule"/>
</dbReference>
<evidence type="ECO:0000313" key="12">
    <source>
        <dbReference type="Proteomes" id="UP000022835"/>
    </source>
</evidence>
<feature type="transmembrane region" description="Helical" evidence="9">
    <location>
        <begin position="751"/>
        <end position="770"/>
    </location>
</feature>
<dbReference type="eggNOG" id="COG2217">
    <property type="taxonomic scope" value="Bacteria"/>
</dbReference>
<accession>A0A064CE91</accession>
<keyword evidence="7 9" id="KW-1133">Transmembrane helix</keyword>
<dbReference type="InterPro" id="IPR023298">
    <property type="entry name" value="ATPase_P-typ_TM_dom_sf"/>
</dbReference>
<evidence type="ECO:0000256" key="9">
    <source>
        <dbReference type="RuleBase" id="RU362081"/>
    </source>
</evidence>
<dbReference type="SFLD" id="SFLDS00003">
    <property type="entry name" value="Haloacid_Dehalogenase"/>
    <property type="match status" value="1"/>
</dbReference>
<dbReference type="SUPFAM" id="SSF81653">
    <property type="entry name" value="Calcium ATPase, transduction domain A"/>
    <property type="match status" value="1"/>
</dbReference>
<dbReference type="InterPro" id="IPR027256">
    <property type="entry name" value="P-typ_ATPase_IB"/>
</dbReference>
<dbReference type="Pfam" id="PF00702">
    <property type="entry name" value="Hydrolase"/>
    <property type="match status" value="1"/>
</dbReference>
<dbReference type="SFLD" id="SFLDF00027">
    <property type="entry name" value="p-type_atpase"/>
    <property type="match status" value="1"/>
</dbReference>
<evidence type="ECO:0000256" key="7">
    <source>
        <dbReference type="ARBA" id="ARBA00022989"/>
    </source>
</evidence>
<evidence type="ECO:0000256" key="1">
    <source>
        <dbReference type="ARBA" id="ARBA00004651"/>
    </source>
</evidence>
<feature type="transmembrane region" description="Helical" evidence="9">
    <location>
        <begin position="192"/>
        <end position="208"/>
    </location>
</feature>
<evidence type="ECO:0000259" key="10">
    <source>
        <dbReference type="Pfam" id="PF00122"/>
    </source>
</evidence>
<dbReference type="InterPro" id="IPR008250">
    <property type="entry name" value="ATPase_P-typ_transduc_dom_A_sf"/>
</dbReference>
<dbReference type="InterPro" id="IPR044492">
    <property type="entry name" value="P_typ_ATPase_HD_dom"/>
</dbReference>
<keyword evidence="9" id="KW-0547">Nucleotide-binding</keyword>
<keyword evidence="4 9" id="KW-0812">Transmembrane</keyword>
<evidence type="ECO:0000256" key="2">
    <source>
        <dbReference type="ARBA" id="ARBA00006024"/>
    </source>
</evidence>
<name>A0A064CE91_9MYCO</name>
<evidence type="ECO:0000256" key="6">
    <source>
        <dbReference type="ARBA" id="ARBA00022967"/>
    </source>
</evidence>
<keyword evidence="9" id="KW-0067">ATP-binding</keyword>
<dbReference type="SUPFAM" id="SSF56784">
    <property type="entry name" value="HAD-like"/>
    <property type="match status" value="1"/>
</dbReference>
<dbReference type="OrthoDB" id="7059309at2"/>
<comment type="subcellular location">
    <subcellularLocation>
        <location evidence="1">Cell membrane</location>
        <topology evidence="1">Multi-pass membrane protein</topology>
    </subcellularLocation>
</comment>
<dbReference type="AlphaFoldDB" id="A0A064CE91"/>
<feature type="domain" description="P-type ATPase A" evidence="10">
    <location>
        <begin position="273"/>
        <end position="388"/>
    </location>
</feature>
<comment type="caution">
    <text evidence="11">The sequence shown here is derived from an EMBL/GenBank/DDBJ whole genome shotgun (WGS) entry which is preliminary data.</text>
</comment>
<evidence type="ECO:0000313" key="11">
    <source>
        <dbReference type="EMBL" id="KDE97043.1"/>
    </source>
</evidence>
<dbReference type="InterPro" id="IPR023299">
    <property type="entry name" value="ATPase_P-typ_cyto_dom_N"/>
</dbReference>
<feature type="transmembrane region" description="Helical" evidence="9">
    <location>
        <begin position="167"/>
        <end position="186"/>
    </location>
</feature>
<dbReference type="InterPro" id="IPR018303">
    <property type="entry name" value="ATPase_P-typ_P_site"/>
</dbReference>
<keyword evidence="12" id="KW-1185">Reference proteome</keyword>
<dbReference type="Pfam" id="PF00122">
    <property type="entry name" value="E1-E2_ATPase"/>
    <property type="match status" value="1"/>
</dbReference>
<dbReference type="Proteomes" id="UP000022835">
    <property type="component" value="Unassembled WGS sequence"/>
</dbReference>
<dbReference type="GO" id="GO:0019829">
    <property type="term" value="F:ATPase-coupled monoatomic cation transmembrane transporter activity"/>
    <property type="evidence" value="ECO:0007669"/>
    <property type="project" value="InterPro"/>
</dbReference>
<dbReference type="GO" id="GO:0046872">
    <property type="term" value="F:metal ion binding"/>
    <property type="evidence" value="ECO:0007669"/>
    <property type="project" value="UniProtKB-KW"/>
</dbReference>
<dbReference type="InterPro" id="IPR059000">
    <property type="entry name" value="ATPase_P-type_domA"/>
</dbReference>
<organism evidence="11 12">
    <name type="scientific">Mycolicibacterium aromaticivorans JS19b1 = JCM 16368</name>
    <dbReference type="NCBI Taxonomy" id="1440774"/>
    <lineage>
        <taxon>Bacteria</taxon>
        <taxon>Bacillati</taxon>
        <taxon>Actinomycetota</taxon>
        <taxon>Actinomycetes</taxon>
        <taxon>Mycobacteriales</taxon>
        <taxon>Mycobacteriaceae</taxon>
        <taxon>Mycolicibacterium</taxon>
    </lineage>
</organism>
<dbReference type="GO" id="GO:0005886">
    <property type="term" value="C:plasma membrane"/>
    <property type="evidence" value="ECO:0007669"/>
    <property type="project" value="UniProtKB-SubCell"/>
</dbReference>
<protein>
    <recommendedName>
        <fullName evidence="10">P-type ATPase A domain-containing protein</fullName>
    </recommendedName>
</protein>
<feature type="transmembrane region" description="Helical" evidence="9">
    <location>
        <begin position="439"/>
        <end position="463"/>
    </location>
</feature>
<dbReference type="SFLD" id="SFLDG00002">
    <property type="entry name" value="C1.7:_P-type_atpase_like"/>
    <property type="match status" value="1"/>
</dbReference>
<dbReference type="EMBL" id="JALN02000002">
    <property type="protein sequence ID" value="KDE97043.1"/>
    <property type="molecule type" value="Genomic_DNA"/>
</dbReference>
<dbReference type="PROSITE" id="PS00154">
    <property type="entry name" value="ATPASE_E1_E2"/>
    <property type="match status" value="1"/>
</dbReference>
<reference evidence="11" key="1">
    <citation type="submission" date="2014-05" db="EMBL/GenBank/DDBJ databases">
        <title>Genome sequence of Mycobacterium aromaticivorans strain JS19b1T (= DSM 45407T).</title>
        <authorList>
            <person name="Kwak Y."/>
            <person name="Park G.-S."/>
            <person name="Li Q.X."/>
            <person name="Lee S.-E."/>
            <person name="Shin J.-H."/>
        </authorList>
    </citation>
    <scope>NUCLEOTIDE SEQUENCE [LARGE SCALE GENOMIC DNA]</scope>
    <source>
        <strain evidence="11">JS19b1</strain>
    </source>
</reference>
<dbReference type="NCBIfam" id="TIGR01525">
    <property type="entry name" value="ATPase-IB_hvy"/>
    <property type="match status" value="1"/>
</dbReference>
<dbReference type="Gene3D" id="2.70.150.10">
    <property type="entry name" value="Calcium-transporting ATPase, cytoplasmic transduction domain A"/>
    <property type="match status" value="1"/>
</dbReference>
<keyword evidence="3 9" id="KW-1003">Cell membrane</keyword>
<evidence type="ECO:0000256" key="5">
    <source>
        <dbReference type="ARBA" id="ARBA00022723"/>
    </source>
</evidence>
<dbReference type="RefSeq" id="WP_051660550.1">
    <property type="nucleotide sequence ID" value="NZ_JALN02000002.1"/>
</dbReference>
<gene>
    <name evidence="11" type="ORF">Y900_027505</name>
</gene>
<dbReference type="Gene3D" id="3.40.1110.10">
    <property type="entry name" value="Calcium-transporting ATPase, cytoplasmic domain N"/>
    <property type="match status" value="1"/>
</dbReference>
<dbReference type="PANTHER" id="PTHR48085:SF5">
    <property type="entry name" value="CADMIUM_ZINC-TRANSPORTING ATPASE HMA4-RELATED"/>
    <property type="match status" value="1"/>
</dbReference>
<dbReference type="SUPFAM" id="SSF81665">
    <property type="entry name" value="Calcium ATPase, transmembrane domain M"/>
    <property type="match status" value="1"/>
</dbReference>
<dbReference type="InterPro" id="IPR036412">
    <property type="entry name" value="HAD-like_sf"/>
</dbReference>
<evidence type="ECO:0000256" key="8">
    <source>
        <dbReference type="ARBA" id="ARBA00023136"/>
    </source>
</evidence>
<dbReference type="PRINTS" id="PR00119">
    <property type="entry name" value="CATATPASE"/>
</dbReference>
<evidence type="ECO:0000256" key="3">
    <source>
        <dbReference type="ARBA" id="ARBA00022475"/>
    </source>
</evidence>
<dbReference type="InterPro" id="IPR023214">
    <property type="entry name" value="HAD_sf"/>
</dbReference>
<dbReference type="InterPro" id="IPR001757">
    <property type="entry name" value="P_typ_ATPase"/>
</dbReference>
<dbReference type="InterPro" id="IPR051014">
    <property type="entry name" value="Cation_Transport_ATPase_IB"/>
</dbReference>
<keyword evidence="8 9" id="KW-0472">Membrane</keyword>
<dbReference type="NCBIfam" id="TIGR01494">
    <property type="entry name" value="ATPase_P-type"/>
    <property type="match status" value="1"/>
</dbReference>
<dbReference type="STRING" id="1440774.Y900_027505"/>
<sequence length="814" mass="84664">MTAEVELDLPIVLPDALDRRDLCVGRLIDTLTGAPGLDRVHVVEASESSPARLCMHYDPDAVSVAKIRDLAESTGVLLTEQFGHVLWTVSGVSHIRRARTVADALRGLHGVVEAEVTPGLVRVEFDGTRIEEATIRGALAGMGVREADHDQAGARPGTGLFGERTELVFAIASVVVWTIGFVLQVSASDSEVTWLFVVAGILGGFFTIREAYQGVRNRRFEIDQLMLVAAGGAVVLGKVEEGALLLALFSIGHALEGYAMGRARRAVAALAQLAPSSAVVRDGDRERTVGVAELRVGDVVVVKPNERIAADGFVLAGTSSVDQAPLTGESIPVDKRPVADAAVAAGEPERVPASSRLFAGTINGSGQLDLQVTRPSSQSTLSKLAAMVAEANTQASPTQRFTDRFERVFVPAVLTLVGVVLLAGPLVGSAWQESLYRAMAVLVAASPCALAIATPSAVLAAVASAGRLGVLIKGGGPLENLGTVTAMAFDKTGTLTEGRPRLTDVVAAPGVDPQELLAVAVAVESLSDHPLAAAIVRDAAERLTAAALPSAAGVTSLTGRGVQATVNGAPVLIGNTALFAADGGVDPAVAATVDALRLRGRTTMIVKRDDRFLGVLGLMDRPRPQAADALTELRSMGVRRTVMLSGDHQLVADSIAREVGLTEAWGDLLPADKVTAIERLRYEEGKVAMVGDGVNDAPALAHATVGIAMGAAGSDVALETADVALMSDDLARLPVVMALSRKASAVIRQNLYISLGMVGFLIPATLIGFLGIGPAVVFHEGSTLIVVANALRLLAYRERPHRAPQPPPTGYAPP</sequence>
<dbReference type="PANTHER" id="PTHR48085">
    <property type="entry name" value="CADMIUM/ZINC-TRANSPORTING ATPASE HMA2-RELATED"/>
    <property type="match status" value="1"/>
</dbReference>
<keyword evidence="6" id="KW-1278">Translocase</keyword>
<proteinExistence type="inferred from homology"/>
<feature type="transmembrane region" description="Helical" evidence="9">
    <location>
        <begin position="408"/>
        <end position="427"/>
    </location>
</feature>
<comment type="similarity">
    <text evidence="2 9">Belongs to the cation transport ATPase (P-type) (TC 3.A.3) family. Type IB subfamily.</text>
</comment>
<evidence type="ECO:0000256" key="4">
    <source>
        <dbReference type="ARBA" id="ARBA00022692"/>
    </source>
</evidence>